<evidence type="ECO:0000313" key="4">
    <source>
        <dbReference type="Proteomes" id="UP000177325"/>
    </source>
</evidence>
<name>A0A1F6FHF0_9BACT</name>
<sequence>MYLKELTIAGFKSFAKKGELEFSAPITAIVGPNGSGKSNVAESFRFVLGEQSVKSMRGKRGEDLIWGGSSSVARGNRAGVTIVLDNTKKVFPLDFEEIRIERVVHRDGQNEYILNGSAVRLKDIQELLASANIGSTGHHIISQGEADRILTANPKERREMIEDALGLKIYQYKRQEAERKLNKTVENVAQVESLRREAAPHLKYLEKQVQKIEKSLQLQEQLKSVYGEYLRREDVYIAFHHDRLLAERREPEALLKKAAADLADAKKTLQATESKSDSEPLIAAQEAVQKAVMERQQAEREVSKYEGQIALLERRLAEQERRATSTEGKAVAYKDISALITDIEQQVGKALQKNEVTILQRALSDIVHRLKLFIERSSEAKDTTSEFDKKELGRLKDEMSALTKRVADSIRDEAKARATYEGIEQARVAAATDGREAERAVFRLVGEQRELETKLERIDRELAILERDRNEFKRELQEAVALLGRAAAAYYDFKILDEEGKEVSIEVLAAEDRDAQRTRRHELEKLKIRLEELGIGATDEIIKEYNDAKERDAFLAHEIADLEASIIKLRELIAELDSKLEEQFVVGIKKISAEFNRFFTLMFGGGEAELVTVVTKTRGADEELFEEGEEVEEKKEDGIELIAKLPNKRVKGLEMLSGGERALTSIALIFAMSQVNPPPFIILDETDAALDEANSRRYGDMIEELAKKSQLILITHNRETMSRAGILYGVTMGGDGISKLLSVKLDEAVAVAK</sequence>
<dbReference type="Proteomes" id="UP000177325">
    <property type="component" value="Unassembled WGS sequence"/>
</dbReference>
<organism evidence="3 4">
    <name type="scientific">Candidatus Kaiserbacteria bacterium RIFCSPLOWO2_12_FULL_45_26</name>
    <dbReference type="NCBI Taxonomy" id="1798525"/>
    <lineage>
        <taxon>Bacteria</taxon>
        <taxon>Candidatus Kaiseribacteriota</taxon>
    </lineage>
</organism>
<dbReference type="PANTHER" id="PTHR43977">
    <property type="entry name" value="STRUCTURAL MAINTENANCE OF CHROMOSOMES PROTEIN 3"/>
    <property type="match status" value="1"/>
</dbReference>
<dbReference type="SUPFAM" id="SSF52540">
    <property type="entry name" value="P-loop containing nucleoside triphosphate hydrolases"/>
    <property type="match status" value="1"/>
</dbReference>
<proteinExistence type="predicted"/>
<keyword evidence="1" id="KW-0175">Coiled coil</keyword>
<dbReference type="InterPro" id="IPR027417">
    <property type="entry name" value="P-loop_NTPase"/>
</dbReference>
<dbReference type="Pfam" id="PF02463">
    <property type="entry name" value="SMC_N"/>
    <property type="match status" value="1"/>
</dbReference>
<dbReference type="Gene3D" id="3.40.50.300">
    <property type="entry name" value="P-loop containing nucleotide triphosphate hydrolases"/>
    <property type="match status" value="2"/>
</dbReference>
<dbReference type="AlphaFoldDB" id="A0A1F6FHF0"/>
<dbReference type="STRING" id="1798525.A3G90_04510"/>
<evidence type="ECO:0000313" key="3">
    <source>
        <dbReference type="EMBL" id="OGG85287.1"/>
    </source>
</evidence>
<feature type="coiled-coil region" evidence="1">
    <location>
        <begin position="167"/>
        <end position="222"/>
    </location>
</feature>
<accession>A0A1F6FHF0</accession>
<comment type="caution">
    <text evidence="3">The sequence shown here is derived from an EMBL/GenBank/DDBJ whole genome shotgun (WGS) entry which is preliminary data.</text>
</comment>
<dbReference type="EMBL" id="MFMM01000001">
    <property type="protein sequence ID" value="OGG85287.1"/>
    <property type="molecule type" value="Genomic_DNA"/>
</dbReference>
<feature type="coiled-coil region" evidence="1">
    <location>
        <begin position="448"/>
        <end position="482"/>
    </location>
</feature>
<feature type="domain" description="RecF/RecN/SMC N-terminal" evidence="2">
    <location>
        <begin position="2"/>
        <end position="738"/>
    </location>
</feature>
<protein>
    <recommendedName>
        <fullName evidence="2">RecF/RecN/SMC N-terminal domain-containing protein</fullName>
    </recommendedName>
</protein>
<dbReference type="InterPro" id="IPR003395">
    <property type="entry name" value="RecF/RecN/SMC_N"/>
</dbReference>
<reference evidence="3 4" key="1">
    <citation type="journal article" date="2016" name="Nat. Commun.">
        <title>Thousands of microbial genomes shed light on interconnected biogeochemical processes in an aquifer system.</title>
        <authorList>
            <person name="Anantharaman K."/>
            <person name="Brown C.T."/>
            <person name="Hug L.A."/>
            <person name="Sharon I."/>
            <person name="Castelle C.J."/>
            <person name="Probst A.J."/>
            <person name="Thomas B.C."/>
            <person name="Singh A."/>
            <person name="Wilkins M.J."/>
            <person name="Karaoz U."/>
            <person name="Brodie E.L."/>
            <person name="Williams K.H."/>
            <person name="Hubbard S.S."/>
            <person name="Banfield J.F."/>
        </authorList>
    </citation>
    <scope>NUCLEOTIDE SEQUENCE [LARGE SCALE GENOMIC DNA]</scope>
</reference>
<gene>
    <name evidence="3" type="ORF">A3G90_04510</name>
</gene>
<evidence type="ECO:0000259" key="2">
    <source>
        <dbReference type="Pfam" id="PF02463"/>
    </source>
</evidence>
<feature type="coiled-coil region" evidence="1">
    <location>
        <begin position="255"/>
        <end position="329"/>
    </location>
</feature>
<evidence type="ECO:0000256" key="1">
    <source>
        <dbReference type="SAM" id="Coils"/>
    </source>
</evidence>